<dbReference type="PANTHER" id="PTHR43301:SF5">
    <property type="entry name" value="ARABINAN ENDO-1,5-ALPHA-L-ARABINOSIDASE D-RELATED"/>
    <property type="match status" value="1"/>
</dbReference>
<sequence>MAPLNKFVLSIACAAISLSGLANAEFNEDNTIYPLPNVGNLPIHDPAILRHPNGTYFAFKGGVHVPYYRSEHLNGTWEQVGTVLETDSIIPNKKNATRPWAPHVVERNGKFYCYYSLSQAGCRDSAIGVATSDTLEPGSWKDYGALVATWSGKNSQISPYNISNAIDPTVLIDDDGKGYMTYGSYWSNIWELPLSDTLLAIETPHHPDARHLSFYPIEGQPDHFTEPVPKCSDPQGVRHEEGSFLSKHNGTYYLWYAHGKCCDYSPLPEAGTEYSIRVGKSSNVAGPFVDKSGTPLLQGGGTTVYASNHGNIYAPGGPGIVAASGDVPQDILVYHYLDRNVGLNFADTKLGYNYLTYDEEGWPIAHYDPIQ</sequence>
<comment type="catalytic activity">
    <reaction evidence="1 8">
        <text>Endohydrolysis of (1-&gt;5)-alpha-arabinofuranosidic linkages in (1-&gt;5)-arabinans.</text>
        <dbReference type="EC" id="3.2.1.99"/>
    </reaction>
</comment>
<dbReference type="Pfam" id="PF04616">
    <property type="entry name" value="Glyco_hydro_43"/>
    <property type="match status" value="1"/>
</dbReference>
<dbReference type="InterPro" id="IPR023296">
    <property type="entry name" value="Glyco_hydro_beta-prop_sf"/>
</dbReference>
<dbReference type="Gene3D" id="2.115.10.20">
    <property type="entry name" value="Glycosyl hydrolase domain, family 43"/>
    <property type="match status" value="1"/>
</dbReference>
<dbReference type="InterPro" id="IPR006710">
    <property type="entry name" value="Glyco_hydro_43"/>
</dbReference>
<dbReference type="PIRSF" id="PIRSF026534">
    <property type="entry name" value="Endo_alpha-L-arabinosidase"/>
    <property type="match status" value="1"/>
</dbReference>
<organism evidence="12 13">
    <name type="scientific">Talaromyces islandicus</name>
    <name type="common">Penicillium islandicum</name>
    <dbReference type="NCBI Taxonomy" id="28573"/>
    <lineage>
        <taxon>Eukaryota</taxon>
        <taxon>Fungi</taxon>
        <taxon>Dikarya</taxon>
        <taxon>Ascomycota</taxon>
        <taxon>Pezizomycotina</taxon>
        <taxon>Eurotiomycetes</taxon>
        <taxon>Eurotiomycetidae</taxon>
        <taxon>Eurotiales</taxon>
        <taxon>Trichocomaceae</taxon>
        <taxon>Talaromyces</taxon>
        <taxon>Talaromyces sect. Islandici</taxon>
    </lineage>
</organism>
<evidence type="ECO:0000256" key="9">
    <source>
        <dbReference type="PIRSR" id="PIRSR606710-1"/>
    </source>
</evidence>
<dbReference type="OrthoDB" id="195678at2759"/>
<evidence type="ECO:0000256" key="6">
    <source>
        <dbReference type="ARBA" id="ARBA00022801"/>
    </source>
</evidence>
<dbReference type="OMA" id="YWKASSI"/>
<feature type="signal peptide" evidence="11">
    <location>
        <begin position="1"/>
        <end position="24"/>
    </location>
</feature>
<keyword evidence="5 11" id="KW-0732">Signal</keyword>
<proteinExistence type="inferred from homology"/>
<dbReference type="AlphaFoldDB" id="A0A0U1LWR0"/>
<feature type="active site" description="Proton donor" evidence="9">
    <location>
        <position position="241"/>
    </location>
</feature>
<comment type="pathway">
    <text evidence="2 8">Glycan metabolism; L-arabinan degradation.</text>
</comment>
<dbReference type="UniPathway" id="UPA00667"/>
<keyword evidence="7 8" id="KW-0326">Glycosidase</keyword>
<evidence type="ECO:0000256" key="10">
    <source>
        <dbReference type="PIRSR" id="PIRSR606710-2"/>
    </source>
</evidence>
<dbReference type="GO" id="GO:0031222">
    <property type="term" value="P:arabinan catabolic process"/>
    <property type="evidence" value="ECO:0007669"/>
    <property type="project" value="UniProtKB-UniPathway"/>
</dbReference>
<evidence type="ECO:0000256" key="4">
    <source>
        <dbReference type="ARBA" id="ARBA00012586"/>
    </source>
</evidence>
<evidence type="ECO:0000256" key="11">
    <source>
        <dbReference type="SAM" id="SignalP"/>
    </source>
</evidence>
<reference evidence="12 13" key="1">
    <citation type="submission" date="2015-04" db="EMBL/GenBank/DDBJ databases">
        <authorList>
            <person name="Syromyatnikov M.Y."/>
            <person name="Popov V.N."/>
        </authorList>
    </citation>
    <scope>NUCLEOTIDE SEQUENCE [LARGE SCALE GENOMIC DNA]</scope>
    <source>
        <strain evidence="12">WF-38-12</strain>
    </source>
</reference>
<dbReference type="STRING" id="28573.A0A0U1LWR0"/>
<accession>A0A0U1LWR0</accession>
<keyword evidence="6 8" id="KW-0378">Hydrolase</keyword>
<dbReference type="SUPFAM" id="SSF75005">
    <property type="entry name" value="Arabinanase/levansucrase/invertase"/>
    <property type="match status" value="1"/>
</dbReference>
<feature type="chain" id="PRO_5006711310" description="Arabinan endo-1,5-alpha-L-arabinosidase" evidence="11">
    <location>
        <begin position="25"/>
        <end position="371"/>
    </location>
</feature>
<evidence type="ECO:0000256" key="5">
    <source>
        <dbReference type="ARBA" id="ARBA00022729"/>
    </source>
</evidence>
<dbReference type="InterPro" id="IPR016840">
    <property type="entry name" value="Glyco_hydro_43_endo_a_Ara-ase"/>
</dbReference>
<feature type="site" description="Important for catalytic activity, responsible for pKa modulation of the active site Glu and correct orientation of both the proton donor and substrate" evidence="10">
    <location>
        <position position="167"/>
    </location>
</feature>
<feature type="active site" description="Proton acceptor" evidence="9">
    <location>
        <position position="45"/>
    </location>
</feature>
<dbReference type="EC" id="3.2.1.99" evidence="4 8"/>
<dbReference type="CDD" id="cd18831">
    <property type="entry name" value="GH43_AnAbnA-like"/>
    <property type="match status" value="1"/>
</dbReference>
<dbReference type="EMBL" id="CVMT01000003">
    <property type="protein sequence ID" value="CRG87857.1"/>
    <property type="molecule type" value="Genomic_DNA"/>
</dbReference>
<evidence type="ECO:0000256" key="7">
    <source>
        <dbReference type="ARBA" id="ARBA00023295"/>
    </source>
</evidence>
<dbReference type="PANTHER" id="PTHR43301">
    <property type="entry name" value="ARABINAN ENDO-1,5-ALPHA-L-ARABINOSIDASE"/>
    <property type="match status" value="1"/>
</dbReference>
<name>A0A0U1LWR0_TALIS</name>
<evidence type="ECO:0000313" key="13">
    <source>
        <dbReference type="Proteomes" id="UP000054383"/>
    </source>
</evidence>
<dbReference type="Proteomes" id="UP000054383">
    <property type="component" value="Unassembled WGS sequence"/>
</dbReference>
<protein>
    <recommendedName>
        <fullName evidence="4 8">Arabinan endo-1,5-alpha-L-arabinosidase</fullName>
        <ecNumber evidence="4 8">3.2.1.99</ecNumber>
    </recommendedName>
</protein>
<evidence type="ECO:0000256" key="8">
    <source>
        <dbReference type="PIRNR" id="PIRNR026534"/>
    </source>
</evidence>
<keyword evidence="13" id="KW-1185">Reference proteome</keyword>
<evidence type="ECO:0000256" key="2">
    <source>
        <dbReference type="ARBA" id="ARBA00004834"/>
    </source>
</evidence>
<dbReference type="GO" id="GO:0046558">
    <property type="term" value="F:arabinan endo-1,5-alpha-L-arabinosidase activity"/>
    <property type="evidence" value="ECO:0007669"/>
    <property type="project" value="UniProtKB-EC"/>
</dbReference>
<evidence type="ECO:0000313" key="12">
    <source>
        <dbReference type="EMBL" id="CRG87857.1"/>
    </source>
</evidence>
<evidence type="ECO:0000256" key="3">
    <source>
        <dbReference type="ARBA" id="ARBA00009865"/>
    </source>
</evidence>
<comment type="similarity">
    <text evidence="3 8">Belongs to the glycosyl hydrolase 43 family.</text>
</comment>
<evidence type="ECO:0000256" key="1">
    <source>
        <dbReference type="ARBA" id="ARBA00000375"/>
    </source>
</evidence>
<gene>
    <name evidence="12" type="ORF">PISL3812_04878</name>
</gene>
<dbReference type="InterPro" id="IPR050727">
    <property type="entry name" value="GH43_arabinanases"/>
</dbReference>